<sequence>MDDTNDSPSYSSTSTSPTNIFQPNQISKIIDICYEGSSFVGFIISVIQIFMLGSFGNSSSALFMLSVVVYHSLAILKNVFPKFKIEADLQNKLFLSSDVHYLTIAILFMFTHICPLLYILSYTIIFFIKGIDFAIKTLIPTILKYVSPSNSSSTDLSSDSTLITEKSPILDQIEKLAALPILPQIAAYISILLSVQLFFILLFDFRLLTFISFLAYSLWLLAFEYSNNEAHARAWSSVSIYLRDFSTKNSETFGPKIDVVLDKFQDFGKTVSAWYPSRDLKIHLQ</sequence>
<feature type="transmembrane region" description="Helical" evidence="1">
    <location>
        <begin position="37"/>
        <end position="55"/>
    </location>
</feature>
<protein>
    <submittedName>
        <fullName evidence="2">Uncharacterized protein</fullName>
    </submittedName>
</protein>
<proteinExistence type="predicted"/>
<reference evidence="2 3" key="1">
    <citation type="submission" date="2024-04" db="EMBL/GenBank/DDBJ databases">
        <title>Tritrichomonas musculus Genome.</title>
        <authorList>
            <person name="Alves-Ferreira E."/>
            <person name="Grigg M."/>
            <person name="Lorenzi H."/>
            <person name="Galac M."/>
        </authorList>
    </citation>
    <scope>NUCLEOTIDE SEQUENCE [LARGE SCALE GENOMIC DNA]</scope>
    <source>
        <strain evidence="2 3">EAF2021</strain>
    </source>
</reference>
<keyword evidence="1" id="KW-1133">Transmembrane helix</keyword>
<evidence type="ECO:0000256" key="1">
    <source>
        <dbReference type="SAM" id="Phobius"/>
    </source>
</evidence>
<feature type="transmembrane region" description="Helical" evidence="1">
    <location>
        <begin position="205"/>
        <end position="223"/>
    </location>
</feature>
<feature type="transmembrane region" description="Helical" evidence="1">
    <location>
        <begin position="176"/>
        <end position="199"/>
    </location>
</feature>
<keyword evidence="1" id="KW-0812">Transmembrane</keyword>
<organism evidence="2 3">
    <name type="scientific">Tritrichomonas musculus</name>
    <dbReference type="NCBI Taxonomy" id="1915356"/>
    <lineage>
        <taxon>Eukaryota</taxon>
        <taxon>Metamonada</taxon>
        <taxon>Parabasalia</taxon>
        <taxon>Tritrichomonadida</taxon>
        <taxon>Tritrichomonadidae</taxon>
        <taxon>Tritrichomonas</taxon>
    </lineage>
</organism>
<gene>
    <name evidence="2" type="ORF">M9Y10_008370</name>
</gene>
<dbReference type="EMBL" id="JAPFFF010000014">
    <property type="protein sequence ID" value="KAK8870487.1"/>
    <property type="molecule type" value="Genomic_DNA"/>
</dbReference>
<feature type="transmembrane region" description="Helical" evidence="1">
    <location>
        <begin position="100"/>
        <end position="128"/>
    </location>
</feature>
<keyword evidence="3" id="KW-1185">Reference proteome</keyword>
<evidence type="ECO:0000313" key="2">
    <source>
        <dbReference type="EMBL" id="KAK8870487.1"/>
    </source>
</evidence>
<evidence type="ECO:0000313" key="3">
    <source>
        <dbReference type="Proteomes" id="UP001470230"/>
    </source>
</evidence>
<accession>A0ABR2IZR0</accession>
<keyword evidence="1" id="KW-0472">Membrane</keyword>
<name>A0ABR2IZR0_9EUKA</name>
<dbReference type="Proteomes" id="UP001470230">
    <property type="component" value="Unassembled WGS sequence"/>
</dbReference>
<comment type="caution">
    <text evidence="2">The sequence shown here is derived from an EMBL/GenBank/DDBJ whole genome shotgun (WGS) entry which is preliminary data.</text>
</comment>